<evidence type="ECO:0000256" key="11">
    <source>
        <dbReference type="ARBA" id="ARBA00023306"/>
    </source>
</evidence>
<dbReference type="InterPro" id="IPR019787">
    <property type="entry name" value="Znf_PHD-finger"/>
</dbReference>
<feature type="site" description="Histone H3K4me3 binding" evidence="13">
    <location>
        <position position="435"/>
    </location>
</feature>
<feature type="compositionally biased region" description="Low complexity" evidence="17">
    <location>
        <begin position="355"/>
        <end position="379"/>
    </location>
</feature>
<evidence type="ECO:0000256" key="3">
    <source>
        <dbReference type="ARBA" id="ARBA00022723"/>
    </source>
</evidence>
<comment type="subcellular location">
    <subcellularLocation>
        <location evidence="1 16">Nucleus</location>
    </subcellularLocation>
</comment>
<comment type="domain">
    <text evidence="16">The PHD-type zinc finger mediates the binding to H3K4me3.</text>
</comment>
<dbReference type="GO" id="GO:0035267">
    <property type="term" value="C:NuA4 histone acetyltransferase complex"/>
    <property type="evidence" value="ECO:0007669"/>
    <property type="project" value="TreeGrafter"/>
</dbReference>
<evidence type="ECO:0000313" key="19">
    <source>
        <dbReference type="EMBL" id="TKA37162.1"/>
    </source>
</evidence>
<evidence type="ECO:0000256" key="7">
    <source>
        <dbReference type="ARBA" id="ARBA00022853"/>
    </source>
</evidence>
<evidence type="ECO:0000313" key="20">
    <source>
        <dbReference type="Proteomes" id="UP000310066"/>
    </source>
</evidence>
<dbReference type="AlphaFoldDB" id="A0A4U0UPG9"/>
<evidence type="ECO:0000256" key="16">
    <source>
        <dbReference type="RuleBase" id="RU361213"/>
    </source>
</evidence>
<dbReference type="Pfam" id="PF12998">
    <property type="entry name" value="ING"/>
    <property type="match status" value="1"/>
</dbReference>
<dbReference type="GO" id="GO:0005634">
    <property type="term" value="C:nucleus"/>
    <property type="evidence" value="ECO:0007669"/>
    <property type="project" value="UniProtKB-SubCell"/>
</dbReference>
<keyword evidence="5 15" id="KW-0863">Zinc-finger</keyword>
<sequence length="484" mass="50672">MSIPEDAASVLEQFVHDVANTPAEITHLLEEIQNKDLQISAFKEEISKRDAQLQKWVRVNGGHVPHGKEEAFAKTINDCYDQCEVLQAEKVGLSEKALVVLERQIKRLDVGLRRLSTREEFPADWNGPSLLSGSATGVSTPVAGGGGVPPQLQPVSGNIGVTAGAPNIANAAQIRMAQTAAAGRGGQQTPAATLARSQREGSTDANKRRRLNPAIGNLPAGSSNLRQSSLGPGTPKAGTPVPGGIAGAAAAAASSRAGSAQPSRPTANQKKAGLTSAPGQPPQNKRLAPHHAGANPSRKRSRLTTHKKGDRRRQLTRSDRDRATPSSNASEASDAESDSGASPTPSSLPRSQADGTAESTTLATTTPANPATGAGTSTGPHKRSHHGHSSAGGSRRQLQHQPSEEEEEGAGGGGGDEDDDDELYCYCQKVSYGDMVGCDNADCRFQWFHWQCVGIKSEPEGEWLCPTCSAAARGEVWKGNGLGR</sequence>
<dbReference type="InterPro" id="IPR024610">
    <property type="entry name" value="ING_N_histone-binding"/>
</dbReference>
<evidence type="ECO:0000256" key="9">
    <source>
        <dbReference type="ARBA" id="ARBA00023242"/>
    </source>
</evidence>
<proteinExistence type="inferred from homology"/>
<dbReference type="GO" id="GO:0051321">
    <property type="term" value="P:meiotic cell cycle"/>
    <property type="evidence" value="ECO:0007669"/>
    <property type="project" value="UniProtKB-KW"/>
</dbReference>
<dbReference type="Gene3D" id="3.30.40.10">
    <property type="entry name" value="Zinc/RING finger domain, C3HC4 (zinc finger)"/>
    <property type="match status" value="1"/>
</dbReference>
<comment type="function">
    <text evidence="12">Component of the NuA4 histone acetyltransferase complex which is involved in transcriptional activation of selected genes principally by acetylation of nucleosomal histone H4 and H2A. The NuA4 complex is also involved in DNA repair. Involved in cell cycle progression and meiosis.</text>
</comment>
<dbReference type="GO" id="GO:0008270">
    <property type="term" value="F:zinc ion binding"/>
    <property type="evidence" value="ECO:0007669"/>
    <property type="project" value="UniProtKB-KW"/>
</dbReference>
<gene>
    <name evidence="19" type="ORF">B0A54_12023</name>
</gene>
<dbReference type="Proteomes" id="UP000310066">
    <property type="component" value="Unassembled WGS sequence"/>
</dbReference>
<keyword evidence="4" id="KW-0227">DNA damage</keyword>
<comment type="subunit">
    <text evidence="16">Component of an histone acetyltransferase complex. Interacts with H3K4me3 and to a lesser extent with H3K4me2.</text>
</comment>
<dbReference type="OrthoDB" id="2505961at2759"/>
<dbReference type="InterPro" id="IPR019786">
    <property type="entry name" value="Zinc_finger_PHD-type_CS"/>
</dbReference>
<feature type="compositionally biased region" description="Basic residues" evidence="17">
    <location>
        <begin position="297"/>
        <end position="311"/>
    </location>
</feature>
<comment type="similarity">
    <text evidence="2 16">Belongs to the ING family.</text>
</comment>
<keyword evidence="7 16" id="KW-0156">Chromatin regulator</keyword>
<comment type="function">
    <text evidence="16">Component of an histone acetyltransferase complex.</text>
</comment>
<dbReference type="SMART" id="SM01408">
    <property type="entry name" value="ING"/>
    <property type="match status" value="1"/>
</dbReference>
<dbReference type="InterPro" id="IPR013083">
    <property type="entry name" value="Znf_RING/FYVE/PHD"/>
</dbReference>
<keyword evidence="10" id="KW-0469">Meiosis</keyword>
<feature type="compositionally biased region" description="Polar residues" evidence="17">
    <location>
        <begin position="343"/>
        <end position="354"/>
    </location>
</feature>
<evidence type="ECO:0000259" key="18">
    <source>
        <dbReference type="PROSITE" id="PS50016"/>
    </source>
</evidence>
<feature type="binding site" evidence="14">
    <location>
        <position position="427"/>
    </location>
    <ligand>
        <name>Zn(2+)</name>
        <dbReference type="ChEBI" id="CHEBI:29105"/>
        <label>1</label>
    </ligand>
</feature>
<evidence type="ECO:0000256" key="15">
    <source>
        <dbReference type="PROSITE-ProRule" id="PRU00146"/>
    </source>
</evidence>
<dbReference type="CDD" id="cd15505">
    <property type="entry name" value="PHD_ING"/>
    <property type="match status" value="1"/>
</dbReference>
<dbReference type="GO" id="GO:0006325">
    <property type="term" value="P:chromatin organization"/>
    <property type="evidence" value="ECO:0007669"/>
    <property type="project" value="UniProtKB-KW"/>
</dbReference>
<dbReference type="InterPro" id="IPR001965">
    <property type="entry name" value="Znf_PHD"/>
</dbReference>
<feature type="binding site" evidence="14">
    <location>
        <position position="452"/>
    </location>
    <ligand>
        <name>Zn(2+)</name>
        <dbReference type="ChEBI" id="CHEBI:29105"/>
        <label>1</label>
    </ligand>
</feature>
<dbReference type="PANTHER" id="PTHR10333:SF100">
    <property type="entry name" value="CHROMATIN MODIFICATION-RELATED PROTEIN YNG2"/>
    <property type="match status" value="1"/>
</dbReference>
<dbReference type="SMART" id="SM00249">
    <property type="entry name" value="PHD"/>
    <property type="match status" value="1"/>
</dbReference>
<dbReference type="GO" id="GO:0006355">
    <property type="term" value="P:regulation of DNA-templated transcription"/>
    <property type="evidence" value="ECO:0007669"/>
    <property type="project" value="TreeGrafter"/>
</dbReference>
<name>A0A4U0UPG9_9PEZI</name>
<keyword evidence="6 14" id="KW-0862">Zinc</keyword>
<feature type="compositionally biased region" description="Basic and acidic residues" evidence="17">
    <location>
        <begin position="197"/>
        <end position="206"/>
    </location>
</feature>
<dbReference type="PANTHER" id="PTHR10333">
    <property type="entry name" value="INHIBITOR OF GROWTH PROTEIN"/>
    <property type="match status" value="1"/>
</dbReference>
<feature type="site" description="Histone H3K4me3 binding" evidence="13">
    <location>
        <position position="424"/>
    </location>
</feature>
<feature type="region of interest" description="Disordered" evidence="17">
    <location>
        <begin position="179"/>
        <end position="418"/>
    </location>
</feature>
<feature type="binding site" evidence="14">
    <location>
        <position position="443"/>
    </location>
    <ligand>
        <name>Zn(2+)</name>
        <dbReference type="ChEBI" id="CHEBI:29105"/>
        <label>2</label>
    </ligand>
</feature>
<dbReference type="PROSITE" id="PS50016">
    <property type="entry name" value="ZF_PHD_2"/>
    <property type="match status" value="1"/>
</dbReference>
<feature type="compositionally biased region" description="Polar residues" evidence="17">
    <location>
        <begin position="220"/>
        <end position="231"/>
    </location>
</feature>
<keyword evidence="3 14" id="KW-0479">Metal-binding</keyword>
<organism evidence="19 20">
    <name type="scientific">Friedmanniomyces endolithicus</name>
    <dbReference type="NCBI Taxonomy" id="329885"/>
    <lineage>
        <taxon>Eukaryota</taxon>
        <taxon>Fungi</taxon>
        <taxon>Dikarya</taxon>
        <taxon>Ascomycota</taxon>
        <taxon>Pezizomycotina</taxon>
        <taxon>Dothideomycetes</taxon>
        <taxon>Dothideomycetidae</taxon>
        <taxon>Mycosphaerellales</taxon>
        <taxon>Teratosphaeriaceae</taxon>
        <taxon>Friedmanniomyces</taxon>
    </lineage>
</organism>
<dbReference type="SUPFAM" id="SSF57903">
    <property type="entry name" value="FYVE/PHD zinc finger"/>
    <property type="match status" value="1"/>
</dbReference>
<evidence type="ECO:0000256" key="12">
    <source>
        <dbReference type="ARBA" id="ARBA00037044"/>
    </source>
</evidence>
<evidence type="ECO:0000256" key="6">
    <source>
        <dbReference type="ARBA" id="ARBA00022833"/>
    </source>
</evidence>
<protein>
    <recommendedName>
        <fullName evidence="16">Chromatin modification-related protein</fullName>
    </recommendedName>
</protein>
<accession>A0A4U0UPG9</accession>
<evidence type="ECO:0000256" key="8">
    <source>
        <dbReference type="ARBA" id="ARBA00023204"/>
    </source>
</evidence>
<evidence type="ECO:0000256" key="2">
    <source>
        <dbReference type="ARBA" id="ARBA00010210"/>
    </source>
</evidence>
<feature type="compositionally biased region" description="Acidic residues" evidence="17">
    <location>
        <begin position="404"/>
        <end position="418"/>
    </location>
</feature>
<dbReference type="GO" id="GO:0006281">
    <property type="term" value="P:DNA repair"/>
    <property type="evidence" value="ECO:0007669"/>
    <property type="project" value="UniProtKB-KW"/>
</dbReference>
<dbReference type="PROSITE" id="PS01359">
    <property type="entry name" value="ZF_PHD_1"/>
    <property type="match status" value="1"/>
</dbReference>
<keyword evidence="9 16" id="KW-0539">Nucleus</keyword>
<reference evidence="19 20" key="1">
    <citation type="submission" date="2017-03" db="EMBL/GenBank/DDBJ databases">
        <title>Genomes of endolithic fungi from Antarctica.</title>
        <authorList>
            <person name="Coleine C."/>
            <person name="Masonjones S."/>
            <person name="Stajich J.E."/>
        </authorList>
    </citation>
    <scope>NUCLEOTIDE SEQUENCE [LARGE SCALE GENOMIC DNA]</scope>
    <source>
        <strain evidence="19 20">CCFEE 5311</strain>
    </source>
</reference>
<feature type="domain" description="PHD-type" evidence="18">
    <location>
        <begin position="422"/>
        <end position="471"/>
    </location>
</feature>
<feature type="site" description="Histone H3K4me3 binding" evidence="13">
    <location>
        <position position="447"/>
    </location>
</feature>
<evidence type="ECO:0000256" key="13">
    <source>
        <dbReference type="PIRSR" id="PIRSR628651-50"/>
    </source>
</evidence>
<feature type="compositionally biased region" description="Low complexity" evidence="17">
    <location>
        <begin position="237"/>
        <end position="265"/>
    </location>
</feature>
<feature type="compositionally biased region" description="Low complexity" evidence="17">
    <location>
        <begin position="179"/>
        <end position="193"/>
    </location>
</feature>
<dbReference type="Gene3D" id="6.10.140.1740">
    <property type="match status" value="1"/>
</dbReference>
<evidence type="ECO:0000256" key="1">
    <source>
        <dbReference type="ARBA" id="ARBA00004123"/>
    </source>
</evidence>
<evidence type="ECO:0000256" key="10">
    <source>
        <dbReference type="ARBA" id="ARBA00023254"/>
    </source>
</evidence>
<feature type="compositionally biased region" description="Basic and acidic residues" evidence="17">
    <location>
        <begin position="312"/>
        <end position="323"/>
    </location>
</feature>
<evidence type="ECO:0000256" key="14">
    <source>
        <dbReference type="PIRSR" id="PIRSR628651-51"/>
    </source>
</evidence>
<evidence type="ECO:0000256" key="17">
    <source>
        <dbReference type="SAM" id="MobiDB-lite"/>
    </source>
</evidence>
<evidence type="ECO:0000256" key="5">
    <source>
        <dbReference type="ARBA" id="ARBA00022771"/>
    </source>
</evidence>
<feature type="binding site" evidence="14">
    <location>
        <position position="438"/>
    </location>
    <ligand>
        <name>Zn(2+)</name>
        <dbReference type="ChEBI" id="CHEBI:29105"/>
        <label>2</label>
    </ligand>
</feature>
<feature type="binding site" evidence="14">
    <location>
        <position position="465"/>
    </location>
    <ligand>
        <name>Zn(2+)</name>
        <dbReference type="ChEBI" id="CHEBI:29105"/>
        <label>2</label>
    </ligand>
</feature>
<feature type="binding site" evidence="14">
    <location>
        <position position="468"/>
    </location>
    <ligand>
        <name>Zn(2+)</name>
        <dbReference type="ChEBI" id="CHEBI:29105"/>
        <label>2</label>
    </ligand>
</feature>
<evidence type="ECO:0000256" key="4">
    <source>
        <dbReference type="ARBA" id="ARBA00022763"/>
    </source>
</evidence>
<dbReference type="InterPro" id="IPR028651">
    <property type="entry name" value="ING_fam"/>
</dbReference>
<dbReference type="CDD" id="cd16858">
    <property type="entry name" value="ING_ING3_Yng2p"/>
    <property type="match status" value="1"/>
</dbReference>
<feature type="site" description="Histone H3K4me3 binding" evidence="13">
    <location>
        <position position="439"/>
    </location>
</feature>
<feature type="binding site" evidence="14">
    <location>
        <position position="449"/>
    </location>
    <ligand>
        <name>Zn(2+)</name>
        <dbReference type="ChEBI" id="CHEBI:29105"/>
        <label>1</label>
    </ligand>
</feature>
<keyword evidence="8" id="KW-0234">DNA repair</keyword>
<keyword evidence="11" id="KW-0131">Cell cycle</keyword>
<comment type="caution">
    <text evidence="19">The sequence shown here is derived from an EMBL/GenBank/DDBJ whole genome shotgun (WGS) entry which is preliminary data.</text>
</comment>
<dbReference type="InterPro" id="IPR011011">
    <property type="entry name" value="Znf_FYVE_PHD"/>
</dbReference>
<dbReference type="STRING" id="329885.A0A4U0UPG9"/>
<dbReference type="EMBL" id="NAJP01000054">
    <property type="protein sequence ID" value="TKA37162.1"/>
    <property type="molecule type" value="Genomic_DNA"/>
</dbReference>
<feature type="compositionally biased region" description="Low complexity" evidence="17">
    <location>
        <begin position="326"/>
        <end position="342"/>
    </location>
</feature>
<feature type="binding site" evidence="14">
    <location>
        <position position="425"/>
    </location>
    <ligand>
        <name>Zn(2+)</name>
        <dbReference type="ChEBI" id="CHEBI:29105"/>
        <label>1</label>
    </ligand>
</feature>